<dbReference type="Proteomes" id="UP000185093">
    <property type="component" value="Unassembled WGS sequence"/>
</dbReference>
<feature type="domain" description="Fe-containing alcohol dehydrogenase-like C-terminal" evidence="3">
    <location>
        <begin position="186"/>
        <end position="386"/>
    </location>
</feature>
<dbReference type="InterPro" id="IPR056798">
    <property type="entry name" value="ADH_Fe_C"/>
</dbReference>
<dbReference type="InterPro" id="IPR001670">
    <property type="entry name" value="ADH_Fe/GldA"/>
</dbReference>
<accession>A0ABY1JCJ0</accession>
<dbReference type="CDD" id="cd08551">
    <property type="entry name" value="Fe-ADH"/>
    <property type="match status" value="1"/>
</dbReference>
<dbReference type="PROSITE" id="PS00913">
    <property type="entry name" value="ADH_IRON_1"/>
    <property type="match status" value="1"/>
</dbReference>
<dbReference type="SUPFAM" id="SSF56796">
    <property type="entry name" value="Dehydroquinate synthase-like"/>
    <property type="match status" value="1"/>
</dbReference>
<evidence type="ECO:0000313" key="5">
    <source>
        <dbReference type="Proteomes" id="UP000185093"/>
    </source>
</evidence>
<comment type="caution">
    <text evidence="4">The sequence shown here is derived from an EMBL/GenBank/DDBJ whole genome shotgun (WGS) entry which is preliminary data.</text>
</comment>
<dbReference type="EMBL" id="FSQZ01000001">
    <property type="protein sequence ID" value="SIN65582.1"/>
    <property type="molecule type" value="Genomic_DNA"/>
</dbReference>
<evidence type="ECO:0000259" key="3">
    <source>
        <dbReference type="Pfam" id="PF25137"/>
    </source>
</evidence>
<proteinExistence type="predicted"/>
<keyword evidence="1" id="KW-0560">Oxidoreductase</keyword>
<feature type="domain" description="Alcohol dehydrogenase iron-type/glycerol dehydrogenase GldA" evidence="2">
    <location>
        <begin position="8"/>
        <end position="175"/>
    </location>
</feature>
<keyword evidence="5" id="KW-1185">Reference proteome</keyword>
<dbReference type="RefSeq" id="WP_084532197.1">
    <property type="nucleotide sequence ID" value="NZ_FSQZ01000001.1"/>
</dbReference>
<organism evidence="4 5">
    <name type="scientific">Acetomicrobium flavidum</name>
    <dbReference type="NCBI Taxonomy" id="49896"/>
    <lineage>
        <taxon>Bacteria</taxon>
        <taxon>Thermotogati</taxon>
        <taxon>Synergistota</taxon>
        <taxon>Synergistia</taxon>
        <taxon>Synergistales</taxon>
        <taxon>Acetomicrobiaceae</taxon>
        <taxon>Acetomicrobium</taxon>
    </lineage>
</organism>
<evidence type="ECO:0000259" key="2">
    <source>
        <dbReference type="Pfam" id="PF00465"/>
    </source>
</evidence>
<evidence type="ECO:0000313" key="4">
    <source>
        <dbReference type="EMBL" id="SIN65582.1"/>
    </source>
</evidence>
<evidence type="ECO:0000256" key="1">
    <source>
        <dbReference type="ARBA" id="ARBA00023002"/>
    </source>
</evidence>
<dbReference type="Pfam" id="PF25137">
    <property type="entry name" value="ADH_Fe_C"/>
    <property type="match status" value="1"/>
</dbReference>
<dbReference type="PANTHER" id="PTHR11496">
    <property type="entry name" value="ALCOHOL DEHYDROGENASE"/>
    <property type="match status" value="1"/>
</dbReference>
<dbReference type="InterPro" id="IPR039697">
    <property type="entry name" value="Alcohol_dehydrogenase_Fe"/>
</dbReference>
<dbReference type="Pfam" id="PF00465">
    <property type="entry name" value="Fe-ADH"/>
    <property type="match status" value="1"/>
</dbReference>
<dbReference type="PROSITE" id="PS00060">
    <property type="entry name" value="ADH_IRON_2"/>
    <property type="match status" value="1"/>
</dbReference>
<dbReference type="PANTHER" id="PTHR11496:SF83">
    <property type="entry name" value="HYDROXYACID-OXOACID TRANSHYDROGENASE, MITOCHONDRIAL"/>
    <property type="match status" value="1"/>
</dbReference>
<dbReference type="Gene3D" id="1.20.1090.10">
    <property type="entry name" value="Dehydroquinate synthase-like - alpha domain"/>
    <property type="match status" value="1"/>
</dbReference>
<protein>
    <submittedName>
        <fullName evidence="4">Alcohol dehydrogenase</fullName>
    </submittedName>
</protein>
<reference evidence="4 5" key="1">
    <citation type="submission" date="2016-11" db="EMBL/GenBank/DDBJ databases">
        <authorList>
            <person name="Varghese N."/>
            <person name="Submissions S."/>
        </authorList>
    </citation>
    <scope>NUCLEOTIDE SEQUENCE [LARGE SCALE GENOMIC DNA]</scope>
    <source>
        <strain evidence="4 5">DSM 20664</strain>
    </source>
</reference>
<dbReference type="InterPro" id="IPR018211">
    <property type="entry name" value="ADH_Fe_CS"/>
</dbReference>
<sequence length="387" mass="41482">MSFEMFIPGRALFGAGVVAKVAEVIGEDAKRVFLVTDENLVKLGTAKRIEEILKSAGKEVATFDSVEPEPSVETTDKAAAAARDFKAQAVIGLGGGSCMDVAKAVSVLITNEGSAARYQGLGLVKKPGVLKVMIPTTAGTGSEVTFTAVLIRRSDGFKGGINDDKLFADYALLDPELTLTAPPKVTASSGMDALIHAVEAYTSRYATWFSDMFAQQAIKRIGKWIRIATWNGRNVEARSHMQYAAYLAGLALVHAGVGACHALSYPLGGMFGVGHGVGNALLMPHVVRANAFSCPDRYTDVLKWLGYIDEGTKVSPRDGALMCADAFDELLEDLELPATLDSLGVGITSKHFPEMAEKALAVSRPMENNPRPFDKELCIKIYEEAMR</sequence>
<gene>
    <name evidence="4" type="ORF">SAMN05444368_0782</name>
</gene>
<dbReference type="Gene3D" id="3.40.50.1970">
    <property type="match status" value="1"/>
</dbReference>
<name>A0ABY1JCJ0_9BACT</name>